<evidence type="ECO:0000313" key="3">
    <source>
        <dbReference type="Proteomes" id="UP001181693"/>
    </source>
</evidence>
<dbReference type="Proteomes" id="UP001181693">
    <property type="component" value="Unassembled WGS sequence"/>
</dbReference>
<feature type="transmembrane region" description="Helical" evidence="1">
    <location>
        <begin position="44"/>
        <end position="66"/>
    </location>
</feature>
<sequence>MSVWCLGVLNTNLWENVWIHLEHLVHLFYLLLMNSVCKHRRRDLFITILGSVSLHYLHGILSLLGVRTGMRPDPMGFIMDFQ</sequence>
<dbReference type="AlphaFoldDB" id="A0AAV3AS38"/>
<evidence type="ECO:0000313" key="2">
    <source>
        <dbReference type="EMBL" id="DBA29983.1"/>
    </source>
</evidence>
<organism evidence="2 3">
    <name type="scientific">Pyxicephalus adspersus</name>
    <name type="common">African bullfrog</name>
    <dbReference type="NCBI Taxonomy" id="30357"/>
    <lineage>
        <taxon>Eukaryota</taxon>
        <taxon>Metazoa</taxon>
        <taxon>Chordata</taxon>
        <taxon>Craniata</taxon>
        <taxon>Vertebrata</taxon>
        <taxon>Euteleostomi</taxon>
        <taxon>Amphibia</taxon>
        <taxon>Batrachia</taxon>
        <taxon>Anura</taxon>
        <taxon>Neobatrachia</taxon>
        <taxon>Ranoidea</taxon>
        <taxon>Pyxicephalidae</taxon>
        <taxon>Pyxicephalinae</taxon>
        <taxon>Pyxicephalus</taxon>
    </lineage>
</organism>
<keyword evidence="1" id="KW-0472">Membrane</keyword>
<keyword evidence="1" id="KW-0812">Transmembrane</keyword>
<feature type="transmembrane region" description="Helical" evidence="1">
    <location>
        <begin position="17"/>
        <end position="37"/>
    </location>
</feature>
<proteinExistence type="predicted"/>
<comment type="caution">
    <text evidence="2">The sequence shown here is derived from an EMBL/GenBank/DDBJ whole genome shotgun (WGS) entry which is preliminary data.</text>
</comment>
<keyword evidence="3" id="KW-1185">Reference proteome</keyword>
<reference evidence="2" key="1">
    <citation type="thesis" date="2020" institute="ProQuest LLC" country="789 East Eisenhower Parkway, Ann Arbor, MI, USA">
        <title>Comparative Genomics and Chromosome Evolution.</title>
        <authorList>
            <person name="Mudd A.B."/>
        </authorList>
    </citation>
    <scope>NUCLEOTIDE SEQUENCE</scope>
    <source>
        <strain evidence="2">1538</strain>
        <tissue evidence="2">Blood</tissue>
    </source>
</reference>
<name>A0AAV3AS38_PYXAD</name>
<keyword evidence="1" id="KW-1133">Transmembrane helix</keyword>
<protein>
    <submittedName>
        <fullName evidence="2">Uncharacterized protein</fullName>
    </submittedName>
</protein>
<accession>A0AAV3AS38</accession>
<dbReference type="EMBL" id="DYDO01000002">
    <property type="protein sequence ID" value="DBA29983.1"/>
    <property type="molecule type" value="Genomic_DNA"/>
</dbReference>
<gene>
    <name evidence="2" type="ORF">GDO54_006027</name>
</gene>
<evidence type="ECO:0000256" key="1">
    <source>
        <dbReference type="SAM" id="Phobius"/>
    </source>
</evidence>